<dbReference type="Proteomes" id="UP000315017">
    <property type="component" value="Chromosome"/>
</dbReference>
<accession>A0A517Y5V9</accession>
<dbReference type="InterPro" id="IPR036514">
    <property type="entry name" value="SGNH_hydro_sf"/>
</dbReference>
<gene>
    <name evidence="4" type="ORF">ETAA8_06910</name>
</gene>
<protein>
    <submittedName>
        <fullName evidence="4">Uncharacterized protein</fullName>
    </submittedName>
</protein>
<dbReference type="EMBL" id="CP036274">
    <property type="protein sequence ID" value="QDU25621.1"/>
    <property type="molecule type" value="Genomic_DNA"/>
</dbReference>
<dbReference type="PANTHER" id="PTHR30383:SF29">
    <property type="entry name" value="SGNH HYDROLASE-TYPE ESTERASE DOMAIN-CONTAINING PROTEIN"/>
    <property type="match status" value="1"/>
</dbReference>
<dbReference type="Gene3D" id="2.60.120.260">
    <property type="entry name" value="Galactose-binding domain-like"/>
    <property type="match status" value="1"/>
</dbReference>
<sequence length="376" mass="40938" precursor="true">MLCRVAVVAFLTLSPAALLAADLTGAVDGSRVRRDEAAKLDWYDARVIGLEGQGFTDTKAPYDRLPARAEGKVRPPVWSLSQNSAGLCVRFRTDSPTIRCQWTNTSAKLGMPHMPATGVSGVDLYVRDDKGTWRWLSVGQPKEGTKHTALLVDGLSKTPRDYCLYLPLYNGVSQVEIGVAEGSKIERLVREESVRLPIVFYGTSITQGGCASRPGMVHTAILGRRLDRPVINLGFSGNGKMEAEVTACIVDIEAVVYVIDCLPNMTAAEVTANTAPLVATLRQAHPNTPIVLAEDRTYGDAFLKRDRAERNSTSRAALKKIFAELQPHDKLLFYLPGENQLGADGEDTVDGSHPTDLGFLRMADEFSKVLAPLVKK</sequence>
<evidence type="ECO:0000313" key="4">
    <source>
        <dbReference type="EMBL" id="QDU25621.1"/>
    </source>
</evidence>
<evidence type="ECO:0000256" key="1">
    <source>
        <dbReference type="SAM" id="SignalP"/>
    </source>
</evidence>
<dbReference type="KEGG" id="aagg:ETAA8_06910"/>
<evidence type="ECO:0000259" key="3">
    <source>
        <dbReference type="Pfam" id="PF14607"/>
    </source>
</evidence>
<organism evidence="4 5">
    <name type="scientific">Anatilimnocola aggregata</name>
    <dbReference type="NCBI Taxonomy" id="2528021"/>
    <lineage>
        <taxon>Bacteria</taxon>
        <taxon>Pseudomonadati</taxon>
        <taxon>Planctomycetota</taxon>
        <taxon>Planctomycetia</taxon>
        <taxon>Pirellulales</taxon>
        <taxon>Pirellulaceae</taxon>
        <taxon>Anatilimnocola</taxon>
    </lineage>
</organism>
<dbReference type="AlphaFoldDB" id="A0A517Y5V9"/>
<name>A0A517Y5V9_9BACT</name>
<dbReference type="GO" id="GO:0016788">
    <property type="term" value="F:hydrolase activity, acting on ester bonds"/>
    <property type="evidence" value="ECO:0007669"/>
    <property type="project" value="UniProtKB-ARBA"/>
</dbReference>
<evidence type="ECO:0000313" key="5">
    <source>
        <dbReference type="Proteomes" id="UP000315017"/>
    </source>
</evidence>
<reference evidence="4 5" key="1">
    <citation type="submission" date="2019-02" db="EMBL/GenBank/DDBJ databases">
        <title>Deep-cultivation of Planctomycetes and their phenomic and genomic characterization uncovers novel biology.</title>
        <authorList>
            <person name="Wiegand S."/>
            <person name="Jogler M."/>
            <person name="Boedeker C."/>
            <person name="Pinto D."/>
            <person name="Vollmers J."/>
            <person name="Rivas-Marin E."/>
            <person name="Kohn T."/>
            <person name="Peeters S.H."/>
            <person name="Heuer A."/>
            <person name="Rast P."/>
            <person name="Oberbeckmann S."/>
            <person name="Bunk B."/>
            <person name="Jeske O."/>
            <person name="Meyerdierks A."/>
            <person name="Storesund J.E."/>
            <person name="Kallscheuer N."/>
            <person name="Luecker S."/>
            <person name="Lage O.M."/>
            <person name="Pohl T."/>
            <person name="Merkel B.J."/>
            <person name="Hornburger P."/>
            <person name="Mueller R.-W."/>
            <person name="Bruemmer F."/>
            <person name="Labrenz M."/>
            <person name="Spormann A.M."/>
            <person name="Op den Camp H."/>
            <person name="Overmann J."/>
            <person name="Amann R."/>
            <person name="Jetten M.S.M."/>
            <person name="Mascher T."/>
            <person name="Medema M.H."/>
            <person name="Devos D.P."/>
            <person name="Kaster A.-K."/>
            <person name="Ovreas L."/>
            <person name="Rohde M."/>
            <person name="Galperin M.Y."/>
            <person name="Jogler C."/>
        </authorList>
    </citation>
    <scope>NUCLEOTIDE SEQUENCE [LARGE SCALE GENOMIC DNA]</scope>
    <source>
        <strain evidence="4 5">ETA_A8</strain>
    </source>
</reference>
<dbReference type="RefSeq" id="WP_145084858.1">
    <property type="nucleotide sequence ID" value="NZ_CP036274.1"/>
</dbReference>
<dbReference type="InterPro" id="IPR032740">
    <property type="entry name" value="GxDLY"/>
</dbReference>
<dbReference type="InterPro" id="IPR013830">
    <property type="entry name" value="SGNH_hydro"/>
</dbReference>
<feature type="domain" description="SGNH hydrolase-type esterase N-terminal" evidence="3">
    <location>
        <begin position="41"/>
        <end position="185"/>
    </location>
</feature>
<keyword evidence="1" id="KW-0732">Signal</keyword>
<evidence type="ECO:0000259" key="2">
    <source>
        <dbReference type="Pfam" id="PF14606"/>
    </source>
</evidence>
<feature type="domain" description="SGNH hydrolase-type esterase" evidence="2">
    <location>
        <begin position="197"/>
        <end position="370"/>
    </location>
</feature>
<dbReference type="OrthoDB" id="5624617at2"/>
<keyword evidence="5" id="KW-1185">Reference proteome</keyword>
<dbReference type="Pfam" id="PF14606">
    <property type="entry name" value="Lipase_GDSL_3"/>
    <property type="match status" value="1"/>
</dbReference>
<dbReference type="SUPFAM" id="SSF52266">
    <property type="entry name" value="SGNH hydrolase"/>
    <property type="match status" value="1"/>
</dbReference>
<dbReference type="PANTHER" id="PTHR30383">
    <property type="entry name" value="THIOESTERASE 1/PROTEASE 1/LYSOPHOSPHOLIPASE L1"/>
    <property type="match status" value="1"/>
</dbReference>
<dbReference type="InterPro" id="IPR051532">
    <property type="entry name" value="Ester_Hydrolysis_Enzymes"/>
</dbReference>
<dbReference type="Pfam" id="PF14607">
    <property type="entry name" value="GxDLY"/>
    <property type="match status" value="1"/>
</dbReference>
<dbReference type="CDD" id="cd01844">
    <property type="entry name" value="SGNH_hydrolase_like_6"/>
    <property type="match status" value="1"/>
</dbReference>
<dbReference type="Gene3D" id="3.40.50.1110">
    <property type="entry name" value="SGNH hydrolase"/>
    <property type="match status" value="1"/>
</dbReference>
<feature type="chain" id="PRO_5021915609" evidence="1">
    <location>
        <begin position="21"/>
        <end position="376"/>
    </location>
</feature>
<proteinExistence type="predicted"/>
<feature type="signal peptide" evidence="1">
    <location>
        <begin position="1"/>
        <end position="20"/>
    </location>
</feature>